<dbReference type="InterPro" id="IPR020846">
    <property type="entry name" value="MFS_dom"/>
</dbReference>
<dbReference type="STRING" id="28573.A0A0U1M226"/>
<dbReference type="PROSITE" id="PS00217">
    <property type="entry name" value="SUGAR_TRANSPORT_2"/>
    <property type="match status" value="1"/>
</dbReference>
<proteinExistence type="inferred from homology"/>
<name>A0A0U1M226_TALIS</name>
<dbReference type="PANTHER" id="PTHR48022:SF8">
    <property type="entry name" value="MAJOR FACILITATOR SUPERFAMILY (MFS) PROFILE DOMAIN-CONTAINING PROTEIN-RELATED"/>
    <property type="match status" value="1"/>
</dbReference>
<feature type="transmembrane region" description="Helical" evidence="8">
    <location>
        <begin position="102"/>
        <end position="120"/>
    </location>
</feature>
<sequence length="572" mass="63447">MLTLDNPMGKGMKVLNLAIRGHSDGLASMAGGTSIWVSKDAKTDPKQIFNLRLLFLVITLSWAGCFYGFDTGNIGGIVTLPSFQKAFGLNNIPQAELDNRKGTITAMVAAGGSAGALLAAPTSDFLGRKWSVFFWGLIFVVGAAMQMVADYDVLLAGRFIGGLGVGASSMLSPQFLAESSPKSIRGSVTATYNLLIILSLMLAFWVNYGVSLWPTDSGDRQWRTAMGIQLIPGVLMCLTIPFVPETSRYLINHGRSEKGLENICKLRNLPADHPYVRVEYQEIEAQVRFEQECYQGHSYWVVIKDIFLIKSNLQRFILAVMLFLFHKFTGTDSLNYYAPEIFALIGVNGNNSTLLDTGVYGVVKLVTTIFYVAYLVDRIGRRRPLIVGALLQATAMLYLALYLRFSPTTSDSVGGTSAGGIVGIVWIYIYAFGWSFGHSVACYVVAAEIFPTRIRSVCMSFCFFVNWIVDYGITRATPNMITEMGWGVFLLYAMLTYGGVVFIYFCLPEMKGRSIESMDDLFQRPLWTMWKHAYPTKEETVRAGVFADKLQEDEENEITNKDRSQVAHVESA</sequence>
<dbReference type="InterPro" id="IPR005829">
    <property type="entry name" value="Sugar_transporter_CS"/>
</dbReference>
<evidence type="ECO:0000256" key="5">
    <source>
        <dbReference type="ARBA" id="ARBA00022989"/>
    </source>
</evidence>
<evidence type="ECO:0000256" key="7">
    <source>
        <dbReference type="RuleBase" id="RU003346"/>
    </source>
</evidence>
<dbReference type="Pfam" id="PF00083">
    <property type="entry name" value="Sugar_tr"/>
    <property type="match status" value="1"/>
</dbReference>
<protein>
    <submittedName>
        <fullName evidence="10">Putative quinate permease</fullName>
    </submittedName>
</protein>
<reference evidence="10 11" key="1">
    <citation type="submission" date="2015-04" db="EMBL/GenBank/DDBJ databases">
        <authorList>
            <person name="Syromyatnikov M.Y."/>
            <person name="Popov V.N."/>
        </authorList>
    </citation>
    <scope>NUCLEOTIDE SEQUENCE [LARGE SCALE GENOMIC DNA]</scope>
    <source>
        <strain evidence="10">WF-38-12</strain>
    </source>
</reference>
<feature type="transmembrane region" description="Helical" evidence="8">
    <location>
        <begin position="486"/>
        <end position="507"/>
    </location>
</feature>
<gene>
    <name evidence="10" type="ORF">PISL3812_06672</name>
</gene>
<feature type="transmembrane region" description="Helical" evidence="8">
    <location>
        <begin position="226"/>
        <end position="243"/>
    </location>
</feature>
<dbReference type="OMA" id="VWIYIYA"/>
<dbReference type="NCBIfam" id="TIGR00879">
    <property type="entry name" value="SP"/>
    <property type="match status" value="1"/>
</dbReference>
<evidence type="ECO:0000256" key="8">
    <source>
        <dbReference type="SAM" id="Phobius"/>
    </source>
</evidence>
<dbReference type="SUPFAM" id="SSF103473">
    <property type="entry name" value="MFS general substrate transporter"/>
    <property type="match status" value="1"/>
</dbReference>
<feature type="transmembrane region" description="Helical" evidence="8">
    <location>
        <begin position="385"/>
        <end position="405"/>
    </location>
</feature>
<dbReference type="OrthoDB" id="5296287at2759"/>
<evidence type="ECO:0000313" key="10">
    <source>
        <dbReference type="EMBL" id="CRG89633.1"/>
    </source>
</evidence>
<dbReference type="Proteomes" id="UP000054383">
    <property type="component" value="Unassembled WGS sequence"/>
</dbReference>
<evidence type="ECO:0000256" key="4">
    <source>
        <dbReference type="ARBA" id="ARBA00022692"/>
    </source>
</evidence>
<dbReference type="Gene3D" id="1.20.1250.20">
    <property type="entry name" value="MFS general substrate transporter like domains"/>
    <property type="match status" value="1"/>
</dbReference>
<feature type="transmembrane region" description="Helical" evidence="8">
    <location>
        <begin position="155"/>
        <end position="176"/>
    </location>
</feature>
<dbReference type="GO" id="GO:0005351">
    <property type="term" value="F:carbohydrate:proton symporter activity"/>
    <property type="evidence" value="ECO:0007669"/>
    <property type="project" value="TreeGrafter"/>
</dbReference>
<dbReference type="PRINTS" id="PR00171">
    <property type="entry name" value="SUGRTRNSPORT"/>
</dbReference>
<evidence type="ECO:0000256" key="1">
    <source>
        <dbReference type="ARBA" id="ARBA00004141"/>
    </source>
</evidence>
<feature type="transmembrane region" description="Helical" evidence="8">
    <location>
        <begin position="316"/>
        <end position="338"/>
    </location>
</feature>
<keyword evidence="11" id="KW-1185">Reference proteome</keyword>
<keyword evidence="3 7" id="KW-0813">Transport</keyword>
<keyword evidence="6 8" id="KW-0472">Membrane</keyword>
<comment type="similarity">
    <text evidence="2 7">Belongs to the major facilitator superfamily. Sugar transporter (TC 2.A.1.1) family.</text>
</comment>
<feature type="transmembrane region" description="Helical" evidence="8">
    <location>
        <begin position="457"/>
        <end position="474"/>
    </location>
</feature>
<dbReference type="PANTHER" id="PTHR48022">
    <property type="entry name" value="PLASTIDIC GLUCOSE TRANSPORTER 4"/>
    <property type="match status" value="1"/>
</dbReference>
<feature type="domain" description="Major facilitator superfamily (MFS) profile" evidence="9">
    <location>
        <begin position="56"/>
        <end position="511"/>
    </location>
</feature>
<comment type="subcellular location">
    <subcellularLocation>
        <location evidence="1">Membrane</location>
        <topology evidence="1">Multi-pass membrane protein</topology>
    </subcellularLocation>
</comment>
<evidence type="ECO:0000256" key="6">
    <source>
        <dbReference type="ARBA" id="ARBA00023136"/>
    </source>
</evidence>
<dbReference type="AlphaFoldDB" id="A0A0U1M226"/>
<feature type="transmembrane region" description="Helical" evidence="8">
    <location>
        <begin position="132"/>
        <end position="149"/>
    </location>
</feature>
<feature type="transmembrane region" description="Helical" evidence="8">
    <location>
        <begin position="49"/>
        <end position="69"/>
    </location>
</feature>
<evidence type="ECO:0000256" key="3">
    <source>
        <dbReference type="ARBA" id="ARBA00022448"/>
    </source>
</evidence>
<keyword evidence="4 8" id="KW-0812">Transmembrane</keyword>
<dbReference type="PROSITE" id="PS50850">
    <property type="entry name" value="MFS"/>
    <property type="match status" value="1"/>
</dbReference>
<dbReference type="PROSITE" id="PS00216">
    <property type="entry name" value="SUGAR_TRANSPORT_1"/>
    <property type="match status" value="2"/>
</dbReference>
<feature type="transmembrane region" description="Helical" evidence="8">
    <location>
        <begin position="358"/>
        <end position="376"/>
    </location>
</feature>
<organism evidence="10 11">
    <name type="scientific">Talaromyces islandicus</name>
    <name type="common">Penicillium islandicum</name>
    <dbReference type="NCBI Taxonomy" id="28573"/>
    <lineage>
        <taxon>Eukaryota</taxon>
        <taxon>Fungi</taxon>
        <taxon>Dikarya</taxon>
        <taxon>Ascomycota</taxon>
        <taxon>Pezizomycotina</taxon>
        <taxon>Eurotiomycetes</taxon>
        <taxon>Eurotiomycetidae</taxon>
        <taxon>Eurotiales</taxon>
        <taxon>Trichocomaceae</taxon>
        <taxon>Talaromyces</taxon>
        <taxon>Talaromyces sect. Islandici</taxon>
    </lineage>
</organism>
<accession>A0A0U1M226</accession>
<dbReference type="InterPro" id="IPR003663">
    <property type="entry name" value="Sugar/inositol_transpt"/>
</dbReference>
<feature type="transmembrane region" description="Helical" evidence="8">
    <location>
        <begin position="188"/>
        <end position="206"/>
    </location>
</feature>
<evidence type="ECO:0000259" key="9">
    <source>
        <dbReference type="PROSITE" id="PS50850"/>
    </source>
</evidence>
<feature type="transmembrane region" description="Helical" evidence="8">
    <location>
        <begin position="425"/>
        <end position="445"/>
    </location>
</feature>
<dbReference type="InterPro" id="IPR005828">
    <property type="entry name" value="MFS_sugar_transport-like"/>
</dbReference>
<evidence type="ECO:0000256" key="2">
    <source>
        <dbReference type="ARBA" id="ARBA00010992"/>
    </source>
</evidence>
<dbReference type="GO" id="GO:0016020">
    <property type="term" value="C:membrane"/>
    <property type="evidence" value="ECO:0007669"/>
    <property type="project" value="UniProtKB-SubCell"/>
</dbReference>
<dbReference type="InterPro" id="IPR036259">
    <property type="entry name" value="MFS_trans_sf"/>
</dbReference>
<keyword evidence="5 8" id="KW-1133">Transmembrane helix</keyword>
<dbReference type="EMBL" id="CVMT01000006">
    <property type="protein sequence ID" value="CRG89633.1"/>
    <property type="molecule type" value="Genomic_DNA"/>
</dbReference>
<dbReference type="InterPro" id="IPR050360">
    <property type="entry name" value="MFS_Sugar_Transporters"/>
</dbReference>
<evidence type="ECO:0000313" key="11">
    <source>
        <dbReference type="Proteomes" id="UP000054383"/>
    </source>
</evidence>